<dbReference type="Proteomes" id="UP001234343">
    <property type="component" value="Unassembled WGS sequence"/>
</dbReference>
<proteinExistence type="predicted"/>
<organism evidence="1 2">
    <name type="scientific">Alteromonas arenosi</name>
    <dbReference type="NCBI Taxonomy" id="3055817"/>
    <lineage>
        <taxon>Bacteria</taxon>
        <taxon>Pseudomonadati</taxon>
        <taxon>Pseudomonadota</taxon>
        <taxon>Gammaproteobacteria</taxon>
        <taxon>Alteromonadales</taxon>
        <taxon>Alteromonadaceae</taxon>
        <taxon>Alteromonas/Salinimonas group</taxon>
        <taxon>Alteromonas</taxon>
    </lineage>
</organism>
<evidence type="ECO:0008006" key="3">
    <source>
        <dbReference type="Google" id="ProtNLM"/>
    </source>
</evidence>
<dbReference type="EMBL" id="JAUCBP010000007">
    <property type="protein sequence ID" value="MDM7860422.1"/>
    <property type="molecule type" value="Genomic_DNA"/>
</dbReference>
<evidence type="ECO:0000313" key="2">
    <source>
        <dbReference type="Proteomes" id="UP001234343"/>
    </source>
</evidence>
<evidence type="ECO:0000313" key="1">
    <source>
        <dbReference type="EMBL" id="MDM7860422.1"/>
    </source>
</evidence>
<accession>A0ABT7SW56</accession>
<dbReference type="RefSeq" id="WP_289364721.1">
    <property type="nucleotide sequence ID" value="NZ_JAUCBP010000007.1"/>
</dbReference>
<name>A0ABT7SW56_9ALTE</name>
<sequence length="93" mass="10148">MYPHKLGKLTTLGIAVGILFVTSGCTTVDSSISNTTLDRETCAKLAARGVDCQNNQSLGTAALAHVEFHQQLLPIHQRNDILEAELDEYRGEH</sequence>
<dbReference type="PROSITE" id="PS51257">
    <property type="entry name" value="PROKAR_LIPOPROTEIN"/>
    <property type="match status" value="1"/>
</dbReference>
<comment type="caution">
    <text evidence="1">The sequence shown here is derived from an EMBL/GenBank/DDBJ whole genome shotgun (WGS) entry which is preliminary data.</text>
</comment>
<gene>
    <name evidence="1" type="ORF">QTP81_07425</name>
</gene>
<protein>
    <recommendedName>
        <fullName evidence="3">Lipoprotein</fullName>
    </recommendedName>
</protein>
<keyword evidence="2" id="KW-1185">Reference proteome</keyword>
<reference evidence="1 2" key="1">
    <citation type="submission" date="2023-06" db="EMBL/GenBank/DDBJ databases">
        <title>Alteromonas sp. ASW11-36 isolated from intertidal sand.</title>
        <authorList>
            <person name="Li Y."/>
        </authorList>
    </citation>
    <scope>NUCLEOTIDE SEQUENCE [LARGE SCALE GENOMIC DNA]</scope>
    <source>
        <strain evidence="1 2">ASW11-36</strain>
    </source>
</reference>